<dbReference type="OrthoDB" id="3036966at2759"/>
<name>A0A8H6RZS6_MYCCL</name>
<dbReference type="AlphaFoldDB" id="A0A8H6RZS6"/>
<evidence type="ECO:0000256" key="1">
    <source>
        <dbReference type="SAM" id="Phobius"/>
    </source>
</evidence>
<feature type="transmembrane region" description="Helical" evidence="1">
    <location>
        <begin position="73"/>
        <end position="101"/>
    </location>
</feature>
<comment type="caution">
    <text evidence="2">The sequence shown here is derived from an EMBL/GenBank/DDBJ whole genome shotgun (WGS) entry which is preliminary data.</text>
</comment>
<feature type="transmembrane region" description="Helical" evidence="1">
    <location>
        <begin position="46"/>
        <end position="66"/>
    </location>
</feature>
<evidence type="ECO:0000313" key="2">
    <source>
        <dbReference type="EMBL" id="KAF7290314.1"/>
    </source>
</evidence>
<reference evidence="2" key="1">
    <citation type="submission" date="2020-05" db="EMBL/GenBank/DDBJ databases">
        <title>Mycena genomes resolve the evolution of fungal bioluminescence.</title>
        <authorList>
            <person name="Tsai I.J."/>
        </authorList>
    </citation>
    <scope>NUCLEOTIDE SEQUENCE</scope>
    <source>
        <strain evidence="2">110903Hualien_Pintung</strain>
    </source>
</reference>
<gene>
    <name evidence="2" type="ORF">HMN09_01289400</name>
</gene>
<keyword evidence="1" id="KW-1133">Transmembrane helix</keyword>
<feature type="transmembrane region" description="Helical" evidence="1">
    <location>
        <begin position="291"/>
        <end position="313"/>
    </location>
</feature>
<dbReference type="EMBL" id="JACAZE010000026">
    <property type="protein sequence ID" value="KAF7290314.1"/>
    <property type="molecule type" value="Genomic_DNA"/>
</dbReference>
<accession>A0A8H6RZS6</accession>
<organism evidence="2 3">
    <name type="scientific">Mycena chlorophos</name>
    <name type="common">Agaric fungus</name>
    <name type="synonym">Agaricus chlorophos</name>
    <dbReference type="NCBI Taxonomy" id="658473"/>
    <lineage>
        <taxon>Eukaryota</taxon>
        <taxon>Fungi</taxon>
        <taxon>Dikarya</taxon>
        <taxon>Basidiomycota</taxon>
        <taxon>Agaricomycotina</taxon>
        <taxon>Agaricomycetes</taxon>
        <taxon>Agaricomycetidae</taxon>
        <taxon>Agaricales</taxon>
        <taxon>Marasmiineae</taxon>
        <taxon>Mycenaceae</taxon>
        <taxon>Mycena</taxon>
    </lineage>
</organism>
<sequence>MIVKTPMEDPNSLRDLLLHFENDYVLPAKKYLKETYGQSPMATTTVAIFGLLSIIPVAAVVAATALTVCISMAVLVAIALSLSFVLSVAFVSSAITAFIWVTIIPRLVASLSWGTQAPSAAADPIAEPAPVKGRLSWSRRARIYMPLALIGEAVSRFRLPRVIRYSLVYRTLLGEKLFGPQGQREHPLQFLLALPYSIFRQLASIVPLPRAIRYSFLYRLLMRGDRFDSDNLKPTIVSFGPQAQLQSRLQRVADTQRGFVPDEFPRDYPPIFPPRTPGQASHIHIPAQASWFPATKLFVLVVLIALVVLWPTLRRRVLRAARALFRATSMAFTRLANSELVGALKSVSWKEYAAVGVDRGAAVARKGLAALIAFLQSFEEPGEVVAEEPTVPVPSSDAAVQVEVGGAGEES</sequence>
<dbReference type="Proteomes" id="UP000613580">
    <property type="component" value="Unassembled WGS sequence"/>
</dbReference>
<keyword evidence="1" id="KW-0812">Transmembrane</keyword>
<keyword evidence="3" id="KW-1185">Reference proteome</keyword>
<keyword evidence="1" id="KW-0472">Membrane</keyword>
<protein>
    <submittedName>
        <fullName evidence="2">Uncharacterized protein</fullName>
    </submittedName>
</protein>
<proteinExistence type="predicted"/>
<evidence type="ECO:0000313" key="3">
    <source>
        <dbReference type="Proteomes" id="UP000613580"/>
    </source>
</evidence>